<dbReference type="InterPro" id="IPR038765">
    <property type="entry name" value="Papain-like_cys_pep_sf"/>
</dbReference>
<dbReference type="SUPFAM" id="SSF53098">
    <property type="entry name" value="Ribonuclease H-like"/>
    <property type="match status" value="1"/>
</dbReference>
<organism evidence="4 5">
    <name type="scientific">Petrolisthes manimaculis</name>
    <dbReference type="NCBI Taxonomy" id="1843537"/>
    <lineage>
        <taxon>Eukaryota</taxon>
        <taxon>Metazoa</taxon>
        <taxon>Ecdysozoa</taxon>
        <taxon>Arthropoda</taxon>
        <taxon>Crustacea</taxon>
        <taxon>Multicrustacea</taxon>
        <taxon>Malacostraca</taxon>
        <taxon>Eumalacostraca</taxon>
        <taxon>Eucarida</taxon>
        <taxon>Decapoda</taxon>
        <taxon>Pleocyemata</taxon>
        <taxon>Anomura</taxon>
        <taxon>Galatheoidea</taxon>
        <taxon>Porcellanidae</taxon>
        <taxon>Petrolisthes</taxon>
    </lineage>
</organism>
<sequence>MAVCYFSKWIEARSLKSKQAVEVARFLYEDIICRHGCVALQINDQGREFVNYVSAELHKLTGRTPSPDVQIVGVKQEEISYKFSPLTVAIQRRICNNSGGRLVFKKKSGPSGKINKTFKNTSEPHTVKEIEGDENCIFRALSFAITGEEDQHAVVRSLICDFIACTENIQVESMRNDKVWGTTTEILAAANMFNVNECLERHEGGKCLRRVRGEVHLRRGERCLRRGRGGKPMRRGDRRLRCRFVVSRLRRVIGDKCLRRGDVDHLRRGGGGDDHVEPTA</sequence>
<dbReference type="AlphaFoldDB" id="A0AAE1USI8"/>
<evidence type="ECO:0000313" key="3">
    <source>
        <dbReference type="EMBL" id="KAK4328719.1"/>
    </source>
</evidence>
<reference evidence="4" key="1">
    <citation type="submission" date="2023-11" db="EMBL/GenBank/DDBJ databases">
        <title>Genome assemblies of two species of porcelain crab, Petrolisthes cinctipes and Petrolisthes manimaculis (Anomura: Porcellanidae).</title>
        <authorList>
            <person name="Angst P."/>
        </authorList>
    </citation>
    <scope>NUCLEOTIDE SEQUENCE</scope>
    <source>
        <strain evidence="4">PB745_02</strain>
        <tissue evidence="4">Gill</tissue>
    </source>
</reference>
<dbReference type="PANTHER" id="PTHR12419:SF7">
    <property type="entry name" value="OTU DOMAIN-CONTAINING PROTEIN 3"/>
    <property type="match status" value="1"/>
</dbReference>
<evidence type="ECO:0000259" key="1">
    <source>
        <dbReference type="PROSITE" id="PS50802"/>
    </source>
</evidence>
<dbReference type="GO" id="GO:0004843">
    <property type="term" value="F:cysteine-type deubiquitinase activity"/>
    <property type="evidence" value="ECO:0007669"/>
    <property type="project" value="TreeGrafter"/>
</dbReference>
<dbReference type="InterPro" id="IPR036397">
    <property type="entry name" value="RNaseH_sf"/>
</dbReference>
<dbReference type="GO" id="GO:0003676">
    <property type="term" value="F:nucleic acid binding"/>
    <property type="evidence" value="ECO:0007669"/>
    <property type="project" value="InterPro"/>
</dbReference>
<dbReference type="EMBL" id="JAWZYT010000042">
    <property type="protein sequence ID" value="KAK4329015.1"/>
    <property type="molecule type" value="Genomic_DNA"/>
</dbReference>
<accession>A0AAE1USI8</accession>
<evidence type="ECO:0000313" key="5">
    <source>
        <dbReference type="Proteomes" id="UP001292094"/>
    </source>
</evidence>
<name>A0AAE1USI8_9EUCA</name>
<feature type="domain" description="OTU" evidence="1">
    <location>
        <begin position="125"/>
        <end position="280"/>
    </location>
</feature>
<evidence type="ECO:0000313" key="4">
    <source>
        <dbReference type="EMBL" id="KAK4329015.1"/>
    </source>
</evidence>
<keyword evidence="5" id="KW-1185">Reference proteome</keyword>
<proteinExistence type="predicted"/>
<dbReference type="EMBL" id="JAWZYT010001010">
    <property type="protein sequence ID" value="KAK4316576.1"/>
    <property type="molecule type" value="Genomic_DNA"/>
</dbReference>
<dbReference type="PROSITE" id="PS50802">
    <property type="entry name" value="OTU"/>
    <property type="match status" value="1"/>
</dbReference>
<gene>
    <name evidence="4" type="ORF">Pmani_000598</name>
    <name evidence="3" type="ORF">Pmani_000914</name>
    <name evidence="2" type="ORF">Pmani_012278</name>
</gene>
<evidence type="ECO:0000313" key="2">
    <source>
        <dbReference type="EMBL" id="KAK4316576.1"/>
    </source>
</evidence>
<dbReference type="Proteomes" id="UP001292094">
    <property type="component" value="Unassembled WGS sequence"/>
</dbReference>
<protein>
    <recommendedName>
        <fullName evidence="1">OTU domain-containing protein</fullName>
    </recommendedName>
</protein>
<dbReference type="InterPro" id="IPR050704">
    <property type="entry name" value="Peptidase_C85-like"/>
</dbReference>
<dbReference type="PANTHER" id="PTHR12419">
    <property type="entry name" value="OTU DOMAIN CONTAINING PROTEIN"/>
    <property type="match status" value="1"/>
</dbReference>
<dbReference type="Gene3D" id="3.30.420.10">
    <property type="entry name" value="Ribonuclease H-like superfamily/Ribonuclease H"/>
    <property type="match status" value="1"/>
</dbReference>
<dbReference type="EMBL" id="JAWZYT010000065">
    <property type="protein sequence ID" value="KAK4328719.1"/>
    <property type="molecule type" value="Genomic_DNA"/>
</dbReference>
<comment type="caution">
    <text evidence="4">The sequence shown here is derived from an EMBL/GenBank/DDBJ whole genome shotgun (WGS) entry which is preliminary data.</text>
</comment>
<dbReference type="InterPro" id="IPR012337">
    <property type="entry name" value="RNaseH-like_sf"/>
</dbReference>
<dbReference type="Gene3D" id="3.90.70.80">
    <property type="match status" value="1"/>
</dbReference>
<dbReference type="SUPFAM" id="SSF54001">
    <property type="entry name" value="Cysteine proteinases"/>
    <property type="match status" value="1"/>
</dbReference>
<dbReference type="GO" id="GO:0016579">
    <property type="term" value="P:protein deubiquitination"/>
    <property type="evidence" value="ECO:0007669"/>
    <property type="project" value="TreeGrafter"/>
</dbReference>
<dbReference type="InterPro" id="IPR003323">
    <property type="entry name" value="OTU_dom"/>
</dbReference>